<dbReference type="Pfam" id="PF01565">
    <property type="entry name" value="FAD_binding_4"/>
    <property type="match status" value="1"/>
</dbReference>
<evidence type="ECO:0000256" key="2">
    <source>
        <dbReference type="ARBA" id="ARBA00022630"/>
    </source>
</evidence>
<dbReference type="Proteomes" id="UP000738349">
    <property type="component" value="Unassembled WGS sequence"/>
</dbReference>
<dbReference type="GO" id="GO:0071949">
    <property type="term" value="F:FAD binding"/>
    <property type="evidence" value="ECO:0007669"/>
    <property type="project" value="InterPro"/>
</dbReference>
<reference evidence="6" key="1">
    <citation type="journal article" date="2021" name="Nat. Commun.">
        <title>Genetic determinants of endophytism in the Arabidopsis root mycobiome.</title>
        <authorList>
            <person name="Mesny F."/>
            <person name="Miyauchi S."/>
            <person name="Thiergart T."/>
            <person name="Pickel B."/>
            <person name="Atanasova L."/>
            <person name="Karlsson M."/>
            <person name="Huettel B."/>
            <person name="Barry K.W."/>
            <person name="Haridas S."/>
            <person name="Chen C."/>
            <person name="Bauer D."/>
            <person name="Andreopoulos W."/>
            <person name="Pangilinan J."/>
            <person name="LaButti K."/>
            <person name="Riley R."/>
            <person name="Lipzen A."/>
            <person name="Clum A."/>
            <person name="Drula E."/>
            <person name="Henrissat B."/>
            <person name="Kohler A."/>
            <person name="Grigoriev I.V."/>
            <person name="Martin F.M."/>
            <person name="Hacquard S."/>
        </authorList>
    </citation>
    <scope>NUCLEOTIDE SEQUENCE</scope>
    <source>
        <strain evidence="6">MPI-CAGE-AT-0147</strain>
    </source>
</reference>
<name>A0A9P9FHR2_9HYPO</name>
<keyword evidence="3" id="KW-0274">FAD</keyword>
<dbReference type="InterPro" id="IPR036318">
    <property type="entry name" value="FAD-bd_PCMH-like_sf"/>
</dbReference>
<dbReference type="PANTHER" id="PTHR42973">
    <property type="entry name" value="BINDING OXIDOREDUCTASE, PUTATIVE (AFU_ORTHOLOGUE AFUA_1G17690)-RELATED"/>
    <property type="match status" value="1"/>
</dbReference>
<keyword evidence="4" id="KW-0560">Oxidoreductase</keyword>
<evidence type="ECO:0000313" key="6">
    <source>
        <dbReference type="EMBL" id="KAH7161884.1"/>
    </source>
</evidence>
<dbReference type="SUPFAM" id="SSF56176">
    <property type="entry name" value="FAD-binding/transporter-associated domain-like"/>
    <property type="match status" value="1"/>
</dbReference>
<proteinExistence type="inferred from homology"/>
<evidence type="ECO:0000256" key="3">
    <source>
        <dbReference type="ARBA" id="ARBA00022827"/>
    </source>
</evidence>
<feature type="domain" description="FAD-binding PCMH-type" evidence="5">
    <location>
        <begin position="40"/>
        <end position="217"/>
    </location>
</feature>
<dbReference type="Gene3D" id="3.30.465.10">
    <property type="match status" value="1"/>
</dbReference>
<dbReference type="EMBL" id="JAGMUV010000004">
    <property type="protein sequence ID" value="KAH7161884.1"/>
    <property type="molecule type" value="Genomic_DNA"/>
</dbReference>
<dbReference type="InterPro" id="IPR016169">
    <property type="entry name" value="FAD-bd_PCMH_sub2"/>
</dbReference>
<organism evidence="6 7">
    <name type="scientific">Dactylonectria macrodidyma</name>
    <dbReference type="NCBI Taxonomy" id="307937"/>
    <lineage>
        <taxon>Eukaryota</taxon>
        <taxon>Fungi</taxon>
        <taxon>Dikarya</taxon>
        <taxon>Ascomycota</taxon>
        <taxon>Pezizomycotina</taxon>
        <taxon>Sordariomycetes</taxon>
        <taxon>Hypocreomycetidae</taxon>
        <taxon>Hypocreales</taxon>
        <taxon>Nectriaceae</taxon>
        <taxon>Dactylonectria</taxon>
    </lineage>
</organism>
<dbReference type="OrthoDB" id="2151789at2759"/>
<dbReference type="InterPro" id="IPR006094">
    <property type="entry name" value="Oxid_FAD_bind_N"/>
</dbReference>
<evidence type="ECO:0000256" key="4">
    <source>
        <dbReference type="ARBA" id="ARBA00023002"/>
    </source>
</evidence>
<dbReference type="InterPro" id="IPR050416">
    <property type="entry name" value="FAD-linked_Oxidoreductase"/>
</dbReference>
<protein>
    <recommendedName>
        <fullName evidence="5">FAD-binding PCMH-type domain-containing protein</fullName>
    </recommendedName>
</protein>
<evidence type="ECO:0000256" key="1">
    <source>
        <dbReference type="ARBA" id="ARBA00005466"/>
    </source>
</evidence>
<dbReference type="AlphaFoldDB" id="A0A9P9FHR2"/>
<comment type="caution">
    <text evidence="6">The sequence shown here is derived from an EMBL/GenBank/DDBJ whole genome shotgun (WGS) entry which is preliminary data.</text>
</comment>
<dbReference type="GO" id="GO:0016491">
    <property type="term" value="F:oxidoreductase activity"/>
    <property type="evidence" value="ECO:0007669"/>
    <property type="project" value="UniProtKB-KW"/>
</dbReference>
<keyword evidence="2" id="KW-0285">Flavoprotein</keyword>
<accession>A0A9P9FHR2</accession>
<keyword evidence="7" id="KW-1185">Reference proteome</keyword>
<evidence type="ECO:0000259" key="5">
    <source>
        <dbReference type="PROSITE" id="PS51387"/>
    </source>
</evidence>
<dbReference type="PANTHER" id="PTHR42973:SF22">
    <property type="entry name" value="FAD-BINDING PCMH-TYPE DOMAIN-CONTAINING PROTEIN-RELATED"/>
    <property type="match status" value="1"/>
</dbReference>
<sequence length="473" mass="51722">MFIHNIQCSLIRADLPGKVLTAGIDNFTTSIEAYYSAQAQEMVPSCVVLPTTSLDVSNAIKILTAGFKSSDESCHFAIRSGGHTPGAGLNNINGGVTIDLSKLDAVIPSRDRSTVRVGPGNRWGGVYQRLDALNLTVLGGRSPTVGVGGLLMGGGLSFFSPRYGMSCNNVINYEIVLAGGKIVNANQHSYIDLYKALKGGSNNFGIVTSFDLRAVEVGEMWGGTAMYNTTALPDLFERFSEFANSDGYDPYAQLTLLYGRAGRGNIVMTHQHYTKPEAPPQFVFAAFTPYQTSKTFRVANLTNLVGELIAVPDGGTIRKAFASATYKNKPEMFHQFHKIANATTDKLFDVPGLQFVISMQPFGQFLTTKGLGDTFLGLEPKDGDRVIFAMTVSWKNKSDDELVNSSLRELLEQGKTLSEELDAADDYIFMNYASPWQDVYAGVGKKNRESLKMISKKYDPLQLFRKNVAGFRF</sequence>
<evidence type="ECO:0000313" key="7">
    <source>
        <dbReference type="Proteomes" id="UP000738349"/>
    </source>
</evidence>
<gene>
    <name evidence="6" type="ORF">EDB81DRAFT_641773</name>
</gene>
<dbReference type="InterPro" id="IPR016166">
    <property type="entry name" value="FAD-bd_PCMH"/>
</dbReference>
<dbReference type="PROSITE" id="PS51387">
    <property type="entry name" value="FAD_PCMH"/>
    <property type="match status" value="1"/>
</dbReference>
<comment type="similarity">
    <text evidence="1">Belongs to the oxygen-dependent FAD-linked oxidoreductase family.</text>
</comment>